<comment type="caution">
    <text evidence="2">The sequence shown here is derived from an EMBL/GenBank/DDBJ whole genome shotgun (WGS) entry which is preliminary data.</text>
</comment>
<dbReference type="EMBL" id="PTJO01000005">
    <property type="protein sequence ID" value="RNE48633.1"/>
    <property type="molecule type" value="Genomic_DNA"/>
</dbReference>
<dbReference type="AlphaFoldDB" id="A0A3M8K5X7"/>
<organism evidence="2 3">
    <name type="scientific">Corynebacterium alimapuense</name>
    <dbReference type="NCBI Taxonomy" id="1576874"/>
    <lineage>
        <taxon>Bacteria</taxon>
        <taxon>Bacillati</taxon>
        <taxon>Actinomycetota</taxon>
        <taxon>Actinomycetes</taxon>
        <taxon>Mycobacteriales</taxon>
        <taxon>Corynebacteriaceae</taxon>
        <taxon>Corynebacterium</taxon>
    </lineage>
</organism>
<name>A0A3M8K5X7_9CORY</name>
<evidence type="ECO:0000256" key="1">
    <source>
        <dbReference type="SAM" id="SignalP"/>
    </source>
</evidence>
<proteinExistence type="predicted"/>
<gene>
    <name evidence="2" type="ORF">C5L39_09120</name>
</gene>
<keyword evidence="3" id="KW-1185">Reference proteome</keyword>
<reference evidence="2 3" key="1">
    <citation type="submission" date="2018-02" db="EMBL/GenBank/DDBJ databases">
        <title>Corynebacterium alimpuense sp. nov., a marine obligate actinomycete isolated from sediments of Valparaiso bay, Chile.</title>
        <authorList>
            <person name="Claverias F."/>
            <person name="Gonzales-Siles L."/>
            <person name="Salva-Serra F."/>
            <person name="Inganaes E."/>
            <person name="Molin K."/>
            <person name="Cumsille A."/>
            <person name="Undabarrena A."/>
            <person name="Couve E."/>
            <person name="Moore E.R.B."/>
            <person name="Gomila M."/>
            <person name="Camara B."/>
        </authorList>
    </citation>
    <scope>NUCLEOTIDE SEQUENCE [LARGE SCALE GENOMIC DNA]</scope>
    <source>
        <strain evidence="2 3">CCUG 69366</strain>
    </source>
</reference>
<evidence type="ECO:0000313" key="2">
    <source>
        <dbReference type="EMBL" id="RNE48633.1"/>
    </source>
</evidence>
<feature type="chain" id="PRO_5018129102" evidence="1">
    <location>
        <begin position="29"/>
        <end position="253"/>
    </location>
</feature>
<evidence type="ECO:0000313" key="3">
    <source>
        <dbReference type="Proteomes" id="UP000266975"/>
    </source>
</evidence>
<protein>
    <submittedName>
        <fullName evidence="2">Uncharacterized protein</fullName>
    </submittedName>
</protein>
<dbReference type="Proteomes" id="UP000266975">
    <property type="component" value="Unassembled WGS sequence"/>
</dbReference>
<accession>A0A3M8K5X7</accession>
<feature type="signal peptide" evidence="1">
    <location>
        <begin position="1"/>
        <end position="28"/>
    </location>
</feature>
<keyword evidence="1" id="KW-0732">Signal</keyword>
<sequence length="253" mass="26798">MLGMRKISRVSIAAATVAALSLAPMAAASDESSSLEGLSSDSTLSNLISGSSLGSLSSGSSAEGLPEIVEPEPDESDLLAAVQGALDAEGIGSRVTEEATKKAEEGTSGDALSADSLKFTVFEGELYEYEIDLVNLFDLGFINEALGVYSGYLAYDYDWDFLSGWASAEMYGLFREVEADELEQVIADYESGSLGGTLDGLSDVHKSEGIDWDIVSAEVTFDIDMADDFGVAVSESEDGESYYVAILFNENDR</sequence>